<sequence length="161" mass="17288">MTTPQQTPALIRGQTIATFASYAEAQRAVDYLSDNGFPVENITIVGSDLKQVERVVGRLTKWKAALAGAGSGAWFGALIGLLLSLFAESGTGVVVILLWGLLYGAIFGAVFGFIAHLFTFGERDFSTFGMTVATRYDVYCVREHAARAAEMLIQMPTRGTG</sequence>
<dbReference type="OrthoDB" id="3381462at2"/>
<dbReference type="RefSeq" id="WP_131339818.1">
    <property type="nucleotide sequence ID" value="NZ_SJJZ01000002.1"/>
</dbReference>
<dbReference type="InterPro" id="IPR025889">
    <property type="entry name" value="GSP17M-like_dom"/>
</dbReference>
<proteinExistence type="predicted"/>
<dbReference type="AlphaFoldDB" id="A0A4R0HHI6"/>
<evidence type="ECO:0000313" key="4">
    <source>
        <dbReference type="Proteomes" id="UP000292346"/>
    </source>
</evidence>
<dbReference type="Pfam" id="PF11181">
    <property type="entry name" value="YflT"/>
    <property type="match status" value="1"/>
</dbReference>
<evidence type="ECO:0000256" key="1">
    <source>
        <dbReference type="SAM" id="Phobius"/>
    </source>
</evidence>
<feature type="transmembrane region" description="Helical" evidence="1">
    <location>
        <begin position="64"/>
        <end position="87"/>
    </location>
</feature>
<dbReference type="Proteomes" id="UP000292346">
    <property type="component" value="Unassembled WGS sequence"/>
</dbReference>
<dbReference type="EMBL" id="SJJZ01000002">
    <property type="protein sequence ID" value="TCC08412.1"/>
    <property type="molecule type" value="Genomic_DNA"/>
</dbReference>
<reference evidence="3 4" key="1">
    <citation type="submission" date="2019-02" db="EMBL/GenBank/DDBJ databases">
        <title>Kribbella capetownensis sp. nov. and Kribbella speibonae sp. nov., isolated from soil.</title>
        <authorList>
            <person name="Curtis S.M."/>
            <person name="Norton I."/>
            <person name="Everest G.J."/>
            <person name="Meyers P.R."/>
        </authorList>
    </citation>
    <scope>NUCLEOTIDE SEQUENCE [LARGE SCALE GENOMIC DNA]</scope>
    <source>
        <strain evidence="3 4">KCTC 29219</strain>
    </source>
</reference>
<keyword evidence="1" id="KW-0472">Membrane</keyword>
<evidence type="ECO:0000313" key="3">
    <source>
        <dbReference type="EMBL" id="TCC08412.1"/>
    </source>
</evidence>
<comment type="caution">
    <text evidence="3">The sequence shown here is derived from an EMBL/GenBank/DDBJ whole genome shotgun (WGS) entry which is preliminary data.</text>
</comment>
<name>A0A4R0HHI6_9ACTN</name>
<gene>
    <name evidence="3" type="ORF">E0H45_21240</name>
</gene>
<feature type="transmembrane region" description="Helical" evidence="1">
    <location>
        <begin position="93"/>
        <end position="120"/>
    </location>
</feature>
<accession>A0A4R0HHI6</accession>
<keyword evidence="1" id="KW-0812">Transmembrane</keyword>
<protein>
    <recommendedName>
        <fullName evidence="2">General stress protein 17M-like domain-containing protein</fullName>
    </recommendedName>
</protein>
<evidence type="ECO:0000259" key="2">
    <source>
        <dbReference type="Pfam" id="PF11181"/>
    </source>
</evidence>
<organism evidence="3 4">
    <name type="scientific">Kribbella soli</name>
    <dbReference type="NCBI Taxonomy" id="1124743"/>
    <lineage>
        <taxon>Bacteria</taxon>
        <taxon>Bacillati</taxon>
        <taxon>Actinomycetota</taxon>
        <taxon>Actinomycetes</taxon>
        <taxon>Propionibacteriales</taxon>
        <taxon>Kribbellaceae</taxon>
        <taxon>Kribbella</taxon>
    </lineage>
</organism>
<keyword evidence="1" id="KW-1133">Transmembrane helix</keyword>
<feature type="domain" description="General stress protein 17M-like" evidence="2">
    <location>
        <begin position="14"/>
        <end position="89"/>
    </location>
</feature>
<keyword evidence="4" id="KW-1185">Reference proteome</keyword>